<proteinExistence type="predicted"/>
<protein>
    <submittedName>
        <fullName evidence="2">Uncharacterized protein</fullName>
    </submittedName>
</protein>
<sequence length="238" mass="26351">MFVPQQQRSKRPPPPEEQRGVERPSKRQRLAPPAGTTQDKAPPLTPTSVPRSQSYELTSTVSQSWSFPETDASIPQNSAAYAVYLRQLTDAFSDTTTCVDSKQDASFIAKWSGLTNFPTPAMIETTCRSLLSVAITLHRQGPNALHVFDASKMKNVHATRKLSFAERIESVCELLRLSKARCETLLGGDGLHMCAATPLILVRQTRGNKRQNGVRQEMLVKGRKRLAGESVEEDEDGE</sequence>
<dbReference type="AlphaFoldDB" id="A0A6A5KMT7"/>
<accession>A0A6A5KMT7</accession>
<dbReference type="EMBL" id="ML975265">
    <property type="protein sequence ID" value="KAF1837162.1"/>
    <property type="molecule type" value="Genomic_DNA"/>
</dbReference>
<gene>
    <name evidence="2" type="ORF">BDW02DRAFT_492154</name>
</gene>
<evidence type="ECO:0000256" key="1">
    <source>
        <dbReference type="SAM" id="MobiDB-lite"/>
    </source>
</evidence>
<organism evidence="2 3">
    <name type="scientific">Decorospora gaudefroyi</name>
    <dbReference type="NCBI Taxonomy" id="184978"/>
    <lineage>
        <taxon>Eukaryota</taxon>
        <taxon>Fungi</taxon>
        <taxon>Dikarya</taxon>
        <taxon>Ascomycota</taxon>
        <taxon>Pezizomycotina</taxon>
        <taxon>Dothideomycetes</taxon>
        <taxon>Pleosporomycetidae</taxon>
        <taxon>Pleosporales</taxon>
        <taxon>Pleosporineae</taxon>
        <taxon>Pleosporaceae</taxon>
        <taxon>Decorospora</taxon>
    </lineage>
</organism>
<reference evidence="2" key="1">
    <citation type="submission" date="2020-01" db="EMBL/GenBank/DDBJ databases">
        <authorList>
            <consortium name="DOE Joint Genome Institute"/>
            <person name="Haridas S."/>
            <person name="Albert R."/>
            <person name="Binder M."/>
            <person name="Bloem J."/>
            <person name="Labutti K."/>
            <person name="Salamov A."/>
            <person name="Andreopoulos B."/>
            <person name="Baker S.E."/>
            <person name="Barry K."/>
            <person name="Bills G."/>
            <person name="Bluhm B.H."/>
            <person name="Cannon C."/>
            <person name="Castanera R."/>
            <person name="Culley D.E."/>
            <person name="Daum C."/>
            <person name="Ezra D."/>
            <person name="Gonzalez J.B."/>
            <person name="Henrissat B."/>
            <person name="Kuo A."/>
            <person name="Liang C."/>
            <person name="Lipzen A."/>
            <person name="Lutzoni F."/>
            <person name="Magnuson J."/>
            <person name="Mondo S."/>
            <person name="Nolan M."/>
            <person name="Ohm R."/>
            <person name="Pangilinan J."/>
            <person name="Park H.-J."/>
            <person name="Ramirez L."/>
            <person name="Alfaro M."/>
            <person name="Sun H."/>
            <person name="Tritt A."/>
            <person name="Yoshinaga Y."/>
            <person name="Zwiers L.-H."/>
            <person name="Turgeon B.G."/>
            <person name="Goodwin S.B."/>
            <person name="Spatafora J.W."/>
            <person name="Crous P.W."/>
            <person name="Grigoriev I.V."/>
        </authorList>
    </citation>
    <scope>NUCLEOTIDE SEQUENCE</scope>
    <source>
        <strain evidence="2">P77</strain>
    </source>
</reference>
<feature type="compositionally biased region" description="Basic and acidic residues" evidence="1">
    <location>
        <begin position="13"/>
        <end position="25"/>
    </location>
</feature>
<feature type="region of interest" description="Disordered" evidence="1">
    <location>
        <begin position="1"/>
        <end position="54"/>
    </location>
</feature>
<evidence type="ECO:0000313" key="3">
    <source>
        <dbReference type="Proteomes" id="UP000800040"/>
    </source>
</evidence>
<keyword evidence="3" id="KW-1185">Reference proteome</keyword>
<name>A0A6A5KMT7_9PLEO</name>
<evidence type="ECO:0000313" key="2">
    <source>
        <dbReference type="EMBL" id="KAF1837162.1"/>
    </source>
</evidence>
<dbReference type="OrthoDB" id="3795193at2759"/>
<dbReference type="Proteomes" id="UP000800040">
    <property type="component" value="Unassembled WGS sequence"/>
</dbReference>